<dbReference type="Gene3D" id="3.30.300.180">
    <property type="match status" value="1"/>
</dbReference>
<evidence type="ECO:0000313" key="15">
    <source>
        <dbReference type="Proteomes" id="UP000176902"/>
    </source>
</evidence>
<dbReference type="SMART" id="SM00382">
    <property type="entry name" value="AAA"/>
    <property type="match status" value="1"/>
</dbReference>
<keyword evidence="5 8" id="KW-0067">ATP-binding</keyword>
<dbReference type="GO" id="GO:0006275">
    <property type="term" value="P:regulation of DNA replication"/>
    <property type="evidence" value="ECO:0007669"/>
    <property type="project" value="UniProtKB-UniRule"/>
</dbReference>
<feature type="region of interest" description="Domain III, AAA+ region" evidence="8">
    <location>
        <begin position="104"/>
        <end position="320"/>
    </location>
</feature>
<dbReference type="GO" id="GO:0003688">
    <property type="term" value="F:DNA replication origin binding"/>
    <property type="evidence" value="ECO:0007669"/>
    <property type="project" value="UniProtKB-UniRule"/>
</dbReference>
<feature type="binding site" evidence="8">
    <location>
        <position position="150"/>
    </location>
    <ligand>
        <name>ATP</name>
        <dbReference type="ChEBI" id="CHEBI:30616"/>
    </ligand>
</feature>
<feature type="binding site" evidence="8">
    <location>
        <position position="148"/>
    </location>
    <ligand>
        <name>ATP</name>
        <dbReference type="ChEBI" id="CHEBI:30616"/>
    </ligand>
</feature>
<comment type="caution">
    <text evidence="14">The sequence shown here is derived from an EMBL/GenBank/DDBJ whole genome shotgun (WGS) entry which is preliminary data.</text>
</comment>
<evidence type="ECO:0000256" key="5">
    <source>
        <dbReference type="ARBA" id="ARBA00022840"/>
    </source>
</evidence>
<evidence type="ECO:0000256" key="1">
    <source>
        <dbReference type="ARBA" id="ARBA00006583"/>
    </source>
</evidence>
<dbReference type="HAMAP" id="MF_00377">
    <property type="entry name" value="DnaA_bact"/>
    <property type="match status" value="1"/>
</dbReference>
<evidence type="ECO:0000259" key="13">
    <source>
        <dbReference type="SMART" id="SM00760"/>
    </source>
</evidence>
<proteinExistence type="inferred from homology"/>
<dbReference type="SUPFAM" id="SSF48295">
    <property type="entry name" value="TrpR-like"/>
    <property type="match status" value="1"/>
</dbReference>
<protein>
    <recommendedName>
        <fullName evidence="8 9">Chromosomal replication initiator protein DnaA</fullName>
    </recommendedName>
</protein>
<dbReference type="Gene3D" id="1.10.8.60">
    <property type="match status" value="1"/>
</dbReference>
<dbReference type="InterPro" id="IPR003593">
    <property type="entry name" value="AAA+_ATPase"/>
</dbReference>
<evidence type="ECO:0000256" key="7">
    <source>
        <dbReference type="ARBA" id="ARBA00023125"/>
    </source>
</evidence>
<dbReference type="InterPro" id="IPR038454">
    <property type="entry name" value="DnaA_N_sf"/>
</dbReference>
<feature type="binding site" evidence="8">
    <location>
        <position position="152"/>
    </location>
    <ligand>
        <name>ATP</name>
        <dbReference type="ChEBI" id="CHEBI:30616"/>
    </ligand>
</feature>
<dbReference type="InterPro" id="IPR013317">
    <property type="entry name" value="DnaA_dom"/>
</dbReference>
<dbReference type="InterPro" id="IPR018312">
    <property type="entry name" value="Chromosome_initiator_DnaA_CS"/>
</dbReference>
<dbReference type="GO" id="GO:0005737">
    <property type="term" value="C:cytoplasm"/>
    <property type="evidence" value="ECO:0007669"/>
    <property type="project" value="UniProtKB-SubCell"/>
</dbReference>
<dbReference type="InterPro" id="IPR024633">
    <property type="entry name" value="DnaA_N_dom"/>
</dbReference>
<dbReference type="CDD" id="cd00009">
    <property type="entry name" value="AAA"/>
    <property type="match status" value="1"/>
</dbReference>
<feature type="domain" description="Chromosomal replication initiator DnaA C-terminal" evidence="13">
    <location>
        <begin position="347"/>
        <end position="416"/>
    </location>
</feature>
<dbReference type="FunFam" id="3.40.50.300:FF:000668">
    <property type="entry name" value="Chromosomal replication initiator protein DnaA"/>
    <property type="match status" value="1"/>
</dbReference>
<dbReference type="InterPro" id="IPR027417">
    <property type="entry name" value="P-loop_NTPase"/>
</dbReference>
<evidence type="ECO:0000256" key="4">
    <source>
        <dbReference type="ARBA" id="ARBA00022741"/>
    </source>
</evidence>
<dbReference type="AlphaFoldDB" id="A0A1F5JRM4"/>
<dbReference type="NCBIfam" id="TIGR00362">
    <property type="entry name" value="DnaA"/>
    <property type="match status" value="1"/>
</dbReference>
<dbReference type="STRING" id="1797768.A3C59_00785"/>
<dbReference type="Gene3D" id="3.40.50.300">
    <property type="entry name" value="P-loop containing nucleotide triphosphate hydrolases"/>
    <property type="match status" value="1"/>
</dbReference>
<feature type="region of interest" description="Domain IV, binds dsDNA" evidence="8">
    <location>
        <begin position="321"/>
        <end position="440"/>
    </location>
</feature>
<dbReference type="SMART" id="SM00760">
    <property type="entry name" value="Bac_DnaA_C"/>
    <property type="match status" value="1"/>
</dbReference>
<evidence type="ECO:0000256" key="11">
    <source>
        <dbReference type="RuleBase" id="RU004227"/>
    </source>
</evidence>
<gene>
    <name evidence="8" type="primary">dnaA</name>
    <name evidence="14" type="ORF">A3C59_00785</name>
</gene>
<dbReference type="PANTHER" id="PTHR30050">
    <property type="entry name" value="CHROMOSOMAL REPLICATION INITIATOR PROTEIN DNAA"/>
    <property type="match status" value="1"/>
</dbReference>
<keyword evidence="3 8" id="KW-0235">DNA replication</keyword>
<keyword evidence="4 8" id="KW-0547">Nucleotide-binding</keyword>
<evidence type="ECO:0000256" key="10">
    <source>
        <dbReference type="RuleBase" id="RU000577"/>
    </source>
</evidence>
<evidence type="ECO:0000256" key="3">
    <source>
        <dbReference type="ARBA" id="ARBA00022705"/>
    </source>
</evidence>
<dbReference type="InterPro" id="IPR001957">
    <property type="entry name" value="Chromosome_initiator_DnaA"/>
</dbReference>
<feature type="domain" description="AAA+ ATPase" evidence="12">
    <location>
        <begin position="137"/>
        <end position="323"/>
    </location>
</feature>
<dbReference type="GO" id="GO:0005524">
    <property type="term" value="F:ATP binding"/>
    <property type="evidence" value="ECO:0007669"/>
    <property type="project" value="UniProtKB-UniRule"/>
</dbReference>
<dbReference type="Proteomes" id="UP000176902">
    <property type="component" value="Unassembled WGS sequence"/>
</dbReference>
<dbReference type="InterPro" id="IPR010921">
    <property type="entry name" value="Trp_repressor/repl_initiator"/>
</dbReference>
<comment type="caution">
    <text evidence="8">Lacks conserved residue(s) required for the propagation of feature annotation.</text>
</comment>
<dbReference type="Pfam" id="PF11638">
    <property type="entry name" value="DnaA_N"/>
    <property type="match status" value="1"/>
</dbReference>
<keyword evidence="2 8" id="KW-0963">Cytoplasm</keyword>
<feature type="binding site" evidence="8">
    <location>
        <position position="151"/>
    </location>
    <ligand>
        <name>ATP</name>
        <dbReference type="ChEBI" id="CHEBI:30616"/>
    </ligand>
</feature>
<dbReference type="CDD" id="cd06571">
    <property type="entry name" value="Bac_DnaA_C"/>
    <property type="match status" value="1"/>
</dbReference>
<dbReference type="EMBL" id="MFCV01000042">
    <property type="protein sequence ID" value="OGE31278.1"/>
    <property type="molecule type" value="Genomic_DNA"/>
</dbReference>
<comment type="subcellular location">
    <subcellularLocation>
        <location evidence="8">Cytoplasm</location>
    </subcellularLocation>
</comment>
<dbReference type="Pfam" id="PF08299">
    <property type="entry name" value="Bac_DnaA_C"/>
    <property type="match status" value="1"/>
</dbReference>
<dbReference type="InterPro" id="IPR020591">
    <property type="entry name" value="Chromosome_initiator_DnaA-like"/>
</dbReference>
<feature type="region of interest" description="Domain I, interacts with DnaA modulators" evidence="8">
    <location>
        <begin position="1"/>
        <end position="90"/>
    </location>
</feature>
<organism evidence="14 15">
    <name type="scientific">Candidatus Daviesbacteria bacterium RIFCSPHIGHO2_02_FULL_36_13</name>
    <dbReference type="NCBI Taxonomy" id="1797768"/>
    <lineage>
        <taxon>Bacteria</taxon>
        <taxon>Candidatus Daviesiibacteriota</taxon>
    </lineage>
</organism>
<evidence type="ECO:0000259" key="12">
    <source>
        <dbReference type="SMART" id="SM00382"/>
    </source>
</evidence>
<evidence type="ECO:0000256" key="2">
    <source>
        <dbReference type="ARBA" id="ARBA00022490"/>
    </source>
</evidence>
<sequence>MDNLRLWHKFLQTIKEQLDSGSFRTYFMPVTLKSNDEEKIVLSTPTAFIQANLSQKYLPLIEATFEKLLDKKVSVSFIVKETEDKPREEEADFFQAMPQSRTSSLNPKYTLENFVVGPSNNVAYAAAQAVASNPGTSYNPLFLYGGTGVGKTHLMLGIGNAILKKKPEAKINYCPSEKFMNDYVEAIKTNRMGDLRKKYRAADVLLIDDIQFFSGREGTQEEFFHTFNELQSRNSQMVITSDRSPNEIEKIEDRLKSRFAGGLMLDIQLPDFDTRVAILKAKSAESGVDLPEDSLKLIASSLDSNTRELEGKLTQILQVLKLKNLEPSIENISQFLGSSPNKPLVLDQKKVLHSICSYFDLNMKDLTGPKRQKELVLPRHLAMYILSEELKLTVERIGSLLGGRDHTTVMHARDKMKKLIQNDREVQRIFIEVRQKISTV</sequence>
<comment type="similarity">
    <text evidence="1 8 11">Belongs to the DnaA family.</text>
</comment>
<dbReference type="PANTHER" id="PTHR30050:SF2">
    <property type="entry name" value="CHROMOSOMAL REPLICATION INITIATOR PROTEIN DNAA"/>
    <property type="match status" value="1"/>
</dbReference>
<comment type="function">
    <text evidence="8 10">Plays an essential role in the initiation and regulation of chromosomal replication. ATP-DnaA binds to the origin of replication (oriC) to initiate formation of the DNA replication initiation complex once per cell cycle. Binds the DnaA box (a 9 base pair repeat at the origin) and separates the double-stranded (ds)DNA. Forms a right-handed helical filament on oriC DNA; dsDNA binds to the exterior of the filament while single-stranded (ss)DNA is stabiized in the filament's interior. The ATP-DnaA-oriC complex binds and stabilizes one strand of the AT-rich DNA unwinding element (DUE), permitting loading of DNA polymerase. After initiation quickly degrades to an ADP-DnaA complex that is not apt for DNA replication. Binds acidic phospholipids.</text>
</comment>
<dbReference type="SUPFAM" id="SSF52540">
    <property type="entry name" value="P-loop containing nucleoside triphosphate hydrolases"/>
    <property type="match status" value="1"/>
</dbReference>
<evidence type="ECO:0000256" key="9">
    <source>
        <dbReference type="NCBIfam" id="TIGR00362"/>
    </source>
</evidence>
<evidence type="ECO:0000256" key="6">
    <source>
        <dbReference type="ARBA" id="ARBA00023121"/>
    </source>
</evidence>
<evidence type="ECO:0000313" key="14">
    <source>
        <dbReference type="EMBL" id="OGE31278.1"/>
    </source>
</evidence>
<accession>A0A1F5JRM4</accession>
<dbReference type="GO" id="GO:0008289">
    <property type="term" value="F:lipid binding"/>
    <property type="evidence" value="ECO:0007669"/>
    <property type="project" value="UniProtKB-KW"/>
</dbReference>
<reference evidence="14 15" key="1">
    <citation type="journal article" date="2016" name="Nat. Commun.">
        <title>Thousands of microbial genomes shed light on interconnected biogeochemical processes in an aquifer system.</title>
        <authorList>
            <person name="Anantharaman K."/>
            <person name="Brown C.T."/>
            <person name="Hug L.A."/>
            <person name="Sharon I."/>
            <person name="Castelle C.J."/>
            <person name="Probst A.J."/>
            <person name="Thomas B.C."/>
            <person name="Singh A."/>
            <person name="Wilkins M.J."/>
            <person name="Karaoz U."/>
            <person name="Brodie E.L."/>
            <person name="Williams K.H."/>
            <person name="Hubbard S.S."/>
            <person name="Banfield J.F."/>
        </authorList>
    </citation>
    <scope>NUCLEOTIDE SEQUENCE [LARGE SCALE GENOMIC DNA]</scope>
</reference>
<dbReference type="PRINTS" id="PR00051">
    <property type="entry name" value="DNAA"/>
</dbReference>
<dbReference type="PROSITE" id="PS01008">
    <property type="entry name" value="DNAA"/>
    <property type="match status" value="1"/>
</dbReference>
<keyword evidence="6 8" id="KW-0446">Lipid-binding</keyword>
<dbReference type="GO" id="GO:0006270">
    <property type="term" value="P:DNA replication initiation"/>
    <property type="evidence" value="ECO:0007669"/>
    <property type="project" value="UniProtKB-UniRule"/>
</dbReference>
<evidence type="ECO:0000256" key="8">
    <source>
        <dbReference type="HAMAP-Rule" id="MF_00377"/>
    </source>
</evidence>
<keyword evidence="7 8" id="KW-0238">DNA-binding</keyword>
<dbReference type="Gene3D" id="1.10.1750.10">
    <property type="match status" value="1"/>
</dbReference>
<dbReference type="InterPro" id="IPR013159">
    <property type="entry name" value="DnaA_C"/>
</dbReference>
<comment type="subunit">
    <text evidence="8">Oligomerizes as a right-handed, spiral filament on DNA at oriC.</text>
</comment>
<comment type="domain">
    <text evidence="8">Domain I is involved in oligomerization and binding regulators, domain II is flexibile and of varying length in different bacteria, domain III forms the AAA+ region, while domain IV binds dsDNA.</text>
</comment>
<name>A0A1F5JRM4_9BACT</name>
<dbReference type="Pfam" id="PF00308">
    <property type="entry name" value="Bac_DnaA"/>
    <property type="match status" value="1"/>
</dbReference>
<dbReference type="GO" id="GO:0005886">
    <property type="term" value="C:plasma membrane"/>
    <property type="evidence" value="ECO:0007669"/>
    <property type="project" value="TreeGrafter"/>
</dbReference>